<dbReference type="InterPro" id="IPR003660">
    <property type="entry name" value="HAMP_dom"/>
</dbReference>
<dbReference type="InterPro" id="IPR003594">
    <property type="entry name" value="HATPase_dom"/>
</dbReference>
<feature type="compositionally biased region" description="Basic and acidic residues" evidence="12">
    <location>
        <begin position="518"/>
        <end position="527"/>
    </location>
</feature>
<dbReference type="Gene3D" id="1.10.287.130">
    <property type="match status" value="1"/>
</dbReference>
<keyword evidence="13" id="KW-0812">Transmembrane</keyword>
<keyword evidence="8" id="KW-0067">ATP-binding</keyword>
<feature type="transmembrane region" description="Helical" evidence="13">
    <location>
        <begin position="179"/>
        <end position="201"/>
    </location>
</feature>
<evidence type="ECO:0000256" key="8">
    <source>
        <dbReference type="ARBA" id="ARBA00022840"/>
    </source>
</evidence>
<dbReference type="PRINTS" id="PR00344">
    <property type="entry name" value="BCTRLSENSOR"/>
</dbReference>
<dbReference type="InterPro" id="IPR004358">
    <property type="entry name" value="Sig_transdc_His_kin-like_C"/>
</dbReference>
<dbReference type="GO" id="GO:0005886">
    <property type="term" value="C:plasma membrane"/>
    <property type="evidence" value="ECO:0007669"/>
    <property type="project" value="TreeGrafter"/>
</dbReference>
<evidence type="ECO:0000313" key="16">
    <source>
        <dbReference type="EMBL" id="NIA70211.1"/>
    </source>
</evidence>
<dbReference type="CDD" id="cd06225">
    <property type="entry name" value="HAMP"/>
    <property type="match status" value="1"/>
</dbReference>
<dbReference type="RefSeq" id="WP_167226578.1">
    <property type="nucleotide sequence ID" value="NZ_JAAQPH010000012.1"/>
</dbReference>
<keyword evidence="10 13" id="KW-0472">Membrane</keyword>
<name>A0A967EZB6_9PROT</name>
<dbReference type="PANTHER" id="PTHR43047">
    <property type="entry name" value="TWO-COMPONENT HISTIDINE PROTEIN KINASE"/>
    <property type="match status" value="1"/>
</dbReference>
<proteinExistence type="predicted"/>
<dbReference type="InterPro" id="IPR005467">
    <property type="entry name" value="His_kinase_dom"/>
</dbReference>
<keyword evidence="7" id="KW-0418">Kinase</keyword>
<dbReference type="EMBL" id="JAAQPH010000012">
    <property type="protein sequence ID" value="NIA70211.1"/>
    <property type="molecule type" value="Genomic_DNA"/>
</dbReference>
<keyword evidence="6" id="KW-0547">Nucleotide-binding</keyword>
<dbReference type="GO" id="GO:0005524">
    <property type="term" value="F:ATP binding"/>
    <property type="evidence" value="ECO:0007669"/>
    <property type="project" value="UniProtKB-KW"/>
</dbReference>
<keyword evidence="13" id="KW-1133">Transmembrane helix</keyword>
<evidence type="ECO:0000256" key="4">
    <source>
        <dbReference type="ARBA" id="ARBA00022553"/>
    </source>
</evidence>
<protein>
    <recommendedName>
        <fullName evidence="3">histidine kinase</fullName>
        <ecNumber evidence="3">2.7.13.3</ecNumber>
    </recommendedName>
</protein>
<keyword evidence="5" id="KW-0808">Transferase</keyword>
<feature type="coiled-coil region" evidence="11">
    <location>
        <begin position="249"/>
        <end position="288"/>
    </location>
</feature>
<sequence>MALLVFLVVLVAQFAALSYALQRDHALMRDIVEENEASRRAIDTLANDLALLSYRIIGVSGGVYAAQSIAYELPGLGNRIIEHWGLVDERLSDFSDEQTKARAAKAIKGLPAFLERTRLLFEVTEPVPSPAELARLERNHDEWLDYRGALSVFTDTVRKRVAEHSAENFEELKRIQAKLSAWSAAAFGSGLIALAVIWYLLVFRIARPVTSLVASMRRIATGEISADVPNLDRGNEVGDMARAVQVFKAKSIENQRLQEEEAKRSAELAQARDEAEAANRAKSEFLANMSHELRTPLNAIIGFSEIMQRELHGALGNDRYNEYAVDIHQSGRHLLEIINDILDIAKVEAGKLDLRHDRINIDDLFSSCSRLMGERASSAGVAMKVESAAHMPDLVADKTRLRQILLNLLSNAIKFTPSGGSVTLKAVLSGNGVSELQVADTGIGMTEKEMALAMQPFTQIDHSLSRRFEGTGLGLPLTKALVELHSGELRLRSERGVGTTASIVLPPALGEAEEFEDQQAHPPEKKVAQLSRMGGD</sequence>
<reference evidence="16" key="1">
    <citation type="submission" date="2020-03" db="EMBL/GenBank/DDBJ databases">
        <title>Genome of Pelagibius litoralis DSM 21314T.</title>
        <authorList>
            <person name="Wang G."/>
        </authorList>
    </citation>
    <scope>NUCLEOTIDE SEQUENCE</scope>
    <source>
        <strain evidence="16">DSM 21314</strain>
    </source>
</reference>
<keyword evidence="4" id="KW-0597">Phosphoprotein</keyword>
<evidence type="ECO:0000256" key="12">
    <source>
        <dbReference type="SAM" id="MobiDB-lite"/>
    </source>
</evidence>
<evidence type="ECO:0000256" key="6">
    <source>
        <dbReference type="ARBA" id="ARBA00022741"/>
    </source>
</evidence>
<dbReference type="InterPro" id="IPR003661">
    <property type="entry name" value="HisK_dim/P_dom"/>
</dbReference>
<gene>
    <name evidence="16" type="ORF">HBA54_16515</name>
</gene>
<feature type="domain" description="HAMP" evidence="15">
    <location>
        <begin position="203"/>
        <end position="256"/>
    </location>
</feature>
<dbReference type="PROSITE" id="PS50109">
    <property type="entry name" value="HIS_KIN"/>
    <property type="match status" value="1"/>
</dbReference>
<dbReference type="SUPFAM" id="SSF158472">
    <property type="entry name" value="HAMP domain-like"/>
    <property type="match status" value="1"/>
</dbReference>
<comment type="catalytic activity">
    <reaction evidence="1">
        <text>ATP + protein L-histidine = ADP + protein N-phospho-L-histidine.</text>
        <dbReference type="EC" id="2.7.13.3"/>
    </reaction>
</comment>
<comment type="subcellular location">
    <subcellularLocation>
        <location evidence="2">Membrane</location>
    </subcellularLocation>
</comment>
<keyword evidence="9" id="KW-0902">Two-component regulatory system</keyword>
<organism evidence="16 17">
    <name type="scientific">Pelagibius litoralis</name>
    <dbReference type="NCBI Taxonomy" id="374515"/>
    <lineage>
        <taxon>Bacteria</taxon>
        <taxon>Pseudomonadati</taxon>
        <taxon>Pseudomonadota</taxon>
        <taxon>Alphaproteobacteria</taxon>
        <taxon>Rhodospirillales</taxon>
        <taxon>Rhodovibrionaceae</taxon>
        <taxon>Pelagibius</taxon>
    </lineage>
</organism>
<dbReference type="GO" id="GO:0000155">
    <property type="term" value="F:phosphorelay sensor kinase activity"/>
    <property type="evidence" value="ECO:0007669"/>
    <property type="project" value="InterPro"/>
</dbReference>
<dbReference type="Pfam" id="PF02518">
    <property type="entry name" value="HATPase_c"/>
    <property type="match status" value="1"/>
</dbReference>
<evidence type="ECO:0000259" key="14">
    <source>
        <dbReference type="PROSITE" id="PS50109"/>
    </source>
</evidence>
<dbReference type="CDD" id="cd16922">
    <property type="entry name" value="HATPase_EvgS-ArcB-TorS-like"/>
    <property type="match status" value="1"/>
</dbReference>
<dbReference type="AlphaFoldDB" id="A0A967EZB6"/>
<comment type="caution">
    <text evidence="16">The sequence shown here is derived from an EMBL/GenBank/DDBJ whole genome shotgun (WGS) entry which is preliminary data.</text>
</comment>
<keyword evidence="11" id="KW-0175">Coiled coil</keyword>
<accession>A0A967EZB6</accession>
<evidence type="ECO:0000313" key="17">
    <source>
        <dbReference type="Proteomes" id="UP000761264"/>
    </source>
</evidence>
<dbReference type="SUPFAM" id="SSF55874">
    <property type="entry name" value="ATPase domain of HSP90 chaperone/DNA topoisomerase II/histidine kinase"/>
    <property type="match status" value="1"/>
</dbReference>
<feature type="domain" description="Histidine kinase" evidence="14">
    <location>
        <begin position="288"/>
        <end position="509"/>
    </location>
</feature>
<dbReference type="Pfam" id="PF00672">
    <property type="entry name" value="HAMP"/>
    <property type="match status" value="1"/>
</dbReference>
<dbReference type="PROSITE" id="PS50885">
    <property type="entry name" value="HAMP"/>
    <property type="match status" value="1"/>
</dbReference>
<dbReference type="SMART" id="SM00387">
    <property type="entry name" value="HATPase_c"/>
    <property type="match status" value="1"/>
</dbReference>
<evidence type="ECO:0000256" key="10">
    <source>
        <dbReference type="ARBA" id="ARBA00023136"/>
    </source>
</evidence>
<dbReference type="FunFam" id="1.10.287.130:FF:000038">
    <property type="entry name" value="Sensory transduction histidine kinase"/>
    <property type="match status" value="1"/>
</dbReference>
<keyword evidence="17" id="KW-1185">Reference proteome</keyword>
<dbReference type="Proteomes" id="UP000761264">
    <property type="component" value="Unassembled WGS sequence"/>
</dbReference>
<evidence type="ECO:0000256" key="3">
    <source>
        <dbReference type="ARBA" id="ARBA00012438"/>
    </source>
</evidence>
<dbReference type="InterPro" id="IPR036097">
    <property type="entry name" value="HisK_dim/P_sf"/>
</dbReference>
<evidence type="ECO:0000259" key="15">
    <source>
        <dbReference type="PROSITE" id="PS50885"/>
    </source>
</evidence>
<dbReference type="PANTHER" id="PTHR43047:SF72">
    <property type="entry name" value="OSMOSENSING HISTIDINE PROTEIN KINASE SLN1"/>
    <property type="match status" value="1"/>
</dbReference>
<dbReference type="SUPFAM" id="SSF47384">
    <property type="entry name" value="Homodimeric domain of signal transducing histidine kinase"/>
    <property type="match status" value="1"/>
</dbReference>
<dbReference type="Pfam" id="PF00512">
    <property type="entry name" value="HisKA"/>
    <property type="match status" value="1"/>
</dbReference>
<evidence type="ECO:0000256" key="1">
    <source>
        <dbReference type="ARBA" id="ARBA00000085"/>
    </source>
</evidence>
<evidence type="ECO:0000256" key="9">
    <source>
        <dbReference type="ARBA" id="ARBA00023012"/>
    </source>
</evidence>
<evidence type="ECO:0000256" key="5">
    <source>
        <dbReference type="ARBA" id="ARBA00022679"/>
    </source>
</evidence>
<dbReference type="CDD" id="cd00082">
    <property type="entry name" value="HisKA"/>
    <property type="match status" value="1"/>
</dbReference>
<evidence type="ECO:0000256" key="11">
    <source>
        <dbReference type="SAM" id="Coils"/>
    </source>
</evidence>
<dbReference type="GO" id="GO:0009927">
    <property type="term" value="F:histidine phosphotransfer kinase activity"/>
    <property type="evidence" value="ECO:0007669"/>
    <property type="project" value="TreeGrafter"/>
</dbReference>
<feature type="region of interest" description="Disordered" evidence="12">
    <location>
        <begin position="508"/>
        <end position="536"/>
    </location>
</feature>
<dbReference type="SMART" id="SM00304">
    <property type="entry name" value="HAMP"/>
    <property type="match status" value="1"/>
</dbReference>
<dbReference type="SMART" id="SM00388">
    <property type="entry name" value="HisKA"/>
    <property type="match status" value="1"/>
</dbReference>
<dbReference type="Gene3D" id="3.30.565.10">
    <property type="entry name" value="Histidine kinase-like ATPase, C-terminal domain"/>
    <property type="match status" value="1"/>
</dbReference>
<dbReference type="EC" id="2.7.13.3" evidence="3"/>
<dbReference type="Gene3D" id="1.10.8.500">
    <property type="entry name" value="HAMP domain in histidine kinase"/>
    <property type="match status" value="1"/>
</dbReference>
<evidence type="ECO:0000256" key="13">
    <source>
        <dbReference type="SAM" id="Phobius"/>
    </source>
</evidence>
<evidence type="ECO:0000256" key="2">
    <source>
        <dbReference type="ARBA" id="ARBA00004370"/>
    </source>
</evidence>
<evidence type="ECO:0000256" key="7">
    <source>
        <dbReference type="ARBA" id="ARBA00022777"/>
    </source>
</evidence>
<dbReference type="InterPro" id="IPR036890">
    <property type="entry name" value="HATPase_C_sf"/>
</dbReference>